<dbReference type="RefSeq" id="WP_286271835.1">
    <property type="nucleotide sequence ID" value="NZ_CP135990.1"/>
</dbReference>
<evidence type="ECO:0000256" key="1">
    <source>
        <dbReference type="SAM" id="SignalP"/>
    </source>
</evidence>
<keyword evidence="3" id="KW-1185">Reference proteome</keyword>
<feature type="signal peptide" evidence="1">
    <location>
        <begin position="1"/>
        <end position="22"/>
    </location>
</feature>
<feature type="chain" id="PRO_5045663120" evidence="1">
    <location>
        <begin position="23"/>
        <end position="152"/>
    </location>
</feature>
<accession>A0ABZ0N6I8</accession>
<organism evidence="2 3">
    <name type="scientific">Providencia zhijiangensis</name>
    <dbReference type="NCBI Taxonomy" id="3053982"/>
    <lineage>
        <taxon>Bacteria</taxon>
        <taxon>Pseudomonadati</taxon>
        <taxon>Pseudomonadota</taxon>
        <taxon>Gammaproteobacteria</taxon>
        <taxon>Enterobacterales</taxon>
        <taxon>Morganellaceae</taxon>
        <taxon>Providencia</taxon>
    </lineage>
</organism>
<reference evidence="2 3" key="1">
    <citation type="submission" date="2023-09" db="EMBL/GenBank/DDBJ databases">
        <title>Genomic Revisitation and Reclassification of the Genus Providencia.</title>
        <authorList>
            <person name="Dong X."/>
        </authorList>
    </citation>
    <scope>NUCLEOTIDE SEQUENCE [LARGE SCALE GENOMIC DNA]</scope>
    <source>
        <strain evidence="2 3">D4759</strain>
    </source>
</reference>
<evidence type="ECO:0000313" key="2">
    <source>
        <dbReference type="EMBL" id="WPA93585.1"/>
    </source>
</evidence>
<proteinExistence type="predicted"/>
<gene>
    <name evidence="2" type="ORF">QS795_007445</name>
</gene>
<dbReference type="EMBL" id="CP135990">
    <property type="protein sequence ID" value="WPA93585.1"/>
    <property type="molecule type" value="Genomic_DNA"/>
</dbReference>
<protein>
    <submittedName>
        <fullName evidence="2">Uncharacterized protein</fullName>
    </submittedName>
</protein>
<sequence length="152" mass="17250">MKLRRTLLALALPVLMSVPALADSHTVTVFQCVNKNDRQVKVTLINGQYQYQFGKLNQQPDIEITRSPKQLTQGFFQTRYADTDTGYAASQEIDFKNGTYTYTIFTTHSGSKIESGVEVYNKDKKLTKIVCVPNTVVDNIYEHLAEIPERPE</sequence>
<dbReference type="Proteomes" id="UP001302443">
    <property type="component" value="Chromosome"/>
</dbReference>
<evidence type="ECO:0000313" key="3">
    <source>
        <dbReference type="Proteomes" id="UP001302443"/>
    </source>
</evidence>
<name>A0ABZ0N6I8_9GAMM</name>
<keyword evidence="1" id="KW-0732">Signal</keyword>